<dbReference type="EMBL" id="CP059399">
    <property type="protein sequence ID" value="QLY29459.1"/>
    <property type="molecule type" value="Genomic_DNA"/>
</dbReference>
<accession>A0A7D6ZF35</accession>
<proteinExistence type="predicted"/>
<name>A0A7D6ZF35_9NOCA</name>
<gene>
    <name evidence="1" type="ORF">H0264_30015</name>
</gene>
<reference evidence="1 2" key="1">
    <citation type="submission" date="2020-07" db="EMBL/GenBank/DDBJ databases">
        <authorList>
            <person name="Zhuang K."/>
            <person name="Ran Y."/>
        </authorList>
    </citation>
    <scope>NUCLEOTIDE SEQUENCE [LARGE SCALE GENOMIC DNA]</scope>
    <source>
        <strain evidence="1 2">WCH-YHL-001</strain>
    </source>
</reference>
<sequence>MACRSAPSAGAVATGSSGIDWGRTLENLLWSLDTASGNRLACASMPWMCEMQPTGSASGSVG</sequence>
<dbReference type="AlphaFoldDB" id="A0A7D6ZF35"/>
<evidence type="ECO:0000313" key="2">
    <source>
        <dbReference type="Proteomes" id="UP000515512"/>
    </source>
</evidence>
<keyword evidence="2" id="KW-1185">Reference proteome</keyword>
<organism evidence="1 2">
    <name type="scientific">Nocardia huaxiensis</name>
    <dbReference type="NCBI Taxonomy" id="2755382"/>
    <lineage>
        <taxon>Bacteria</taxon>
        <taxon>Bacillati</taxon>
        <taxon>Actinomycetota</taxon>
        <taxon>Actinomycetes</taxon>
        <taxon>Mycobacteriales</taxon>
        <taxon>Nocardiaceae</taxon>
        <taxon>Nocardia</taxon>
    </lineage>
</organism>
<evidence type="ECO:0000313" key="1">
    <source>
        <dbReference type="EMBL" id="QLY29459.1"/>
    </source>
</evidence>
<dbReference type="Proteomes" id="UP000515512">
    <property type="component" value="Chromosome"/>
</dbReference>
<dbReference type="KEGG" id="nhu:H0264_30015"/>
<protein>
    <submittedName>
        <fullName evidence="1">Uncharacterized protein</fullName>
    </submittedName>
</protein>